<dbReference type="AlphaFoldDB" id="C0GE70"/>
<reference evidence="1 2" key="1">
    <citation type="submission" date="2009-02" db="EMBL/GenBank/DDBJ databases">
        <title>Sequencing of the draft genome and assembly of Dethiobacter alkaliphilus AHT 1.</title>
        <authorList>
            <consortium name="US DOE Joint Genome Institute (JGI-PGF)"/>
            <person name="Lucas S."/>
            <person name="Copeland A."/>
            <person name="Lapidus A."/>
            <person name="Glavina del Rio T."/>
            <person name="Dalin E."/>
            <person name="Tice H."/>
            <person name="Bruce D."/>
            <person name="Goodwin L."/>
            <person name="Pitluck S."/>
            <person name="Larimer F."/>
            <person name="Land M.L."/>
            <person name="Hauser L."/>
            <person name="Muyzer G."/>
        </authorList>
    </citation>
    <scope>NUCLEOTIDE SEQUENCE [LARGE SCALE GENOMIC DNA]</scope>
    <source>
        <strain evidence="1 2">AHT 1</strain>
    </source>
</reference>
<dbReference type="EMBL" id="ACJM01000003">
    <property type="protein sequence ID" value="EEG78364.1"/>
    <property type="molecule type" value="Genomic_DNA"/>
</dbReference>
<dbReference type="OrthoDB" id="1807877at2"/>
<sequence length="323" mass="37979">MTISIFKKGQKEQLDIQEVFNIWNVLRARYYSMETCKFFMNFVHDREFDLVLNTLLNHYEKQASILEKEGEKFKIEVPKRPPYKIKTSAQVDVISDTYIFRNIYNGVVAQLFSLMTAYRSTTTNDRIRTILAEDLKQHIKDFELLYKYGKLKGWQEDPPAFKTAKPVGNEPLSTTEAFHLWDNISQRYQQTQLTQLFLGFAHDKDLKLILKVGVKVLNKQTKALEEEAIKFEIVLPERPPSHVSVPMDPESMQDRFMFNMIFKGVQDAIDLHIRGVIESIRNDSFRSLLMGFWEDEIDIYERMLKYGKLKGWITAPPIYNEPQ</sequence>
<name>C0GE70_DETAL</name>
<dbReference type="Gene3D" id="1.20.1260.10">
    <property type="match status" value="2"/>
</dbReference>
<dbReference type="RefSeq" id="WP_008515061.1">
    <property type="nucleotide sequence ID" value="NZ_ACJM01000003.1"/>
</dbReference>
<dbReference type="eggNOG" id="COG5577">
    <property type="taxonomic scope" value="Bacteria"/>
</dbReference>
<dbReference type="Proteomes" id="UP000006443">
    <property type="component" value="Unassembled WGS sequence"/>
</dbReference>
<dbReference type="InterPro" id="IPR012347">
    <property type="entry name" value="Ferritin-like"/>
</dbReference>
<organism evidence="1 2">
    <name type="scientific">Dethiobacter alkaliphilus AHT 1</name>
    <dbReference type="NCBI Taxonomy" id="555088"/>
    <lineage>
        <taxon>Bacteria</taxon>
        <taxon>Bacillati</taxon>
        <taxon>Bacillota</taxon>
        <taxon>Dethiobacteria</taxon>
        <taxon>Dethiobacterales</taxon>
        <taxon>Dethiobacteraceae</taxon>
        <taxon>Dethiobacter</taxon>
    </lineage>
</organism>
<evidence type="ECO:0000313" key="2">
    <source>
        <dbReference type="Proteomes" id="UP000006443"/>
    </source>
</evidence>
<comment type="caution">
    <text evidence="1">The sequence shown here is derived from an EMBL/GenBank/DDBJ whole genome shotgun (WGS) entry which is preliminary data.</text>
</comment>
<dbReference type="InterPro" id="IPR021617">
    <property type="entry name" value="DUF3231"/>
</dbReference>
<keyword evidence="2" id="KW-1185">Reference proteome</keyword>
<gene>
    <name evidence="1" type="ORF">DealDRAFT_0779</name>
</gene>
<evidence type="ECO:0008006" key="3">
    <source>
        <dbReference type="Google" id="ProtNLM"/>
    </source>
</evidence>
<accession>C0GE70</accession>
<dbReference type="Pfam" id="PF11553">
    <property type="entry name" value="DUF3231"/>
    <property type="match status" value="2"/>
</dbReference>
<protein>
    <recommendedName>
        <fullName evidence="3">DUF3231 family protein</fullName>
    </recommendedName>
</protein>
<proteinExistence type="predicted"/>
<evidence type="ECO:0000313" key="1">
    <source>
        <dbReference type="EMBL" id="EEG78364.1"/>
    </source>
</evidence>